<dbReference type="InterPro" id="IPR029056">
    <property type="entry name" value="Ribokinase-like"/>
</dbReference>
<dbReference type="GO" id="GO:0019698">
    <property type="term" value="P:D-galacturonate catabolic process"/>
    <property type="evidence" value="ECO:0007669"/>
    <property type="project" value="TreeGrafter"/>
</dbReference>
<comment type="similarity">
    <text evidence="1">Belongs to the carbohydrate kinase PfkB family.</text>
</comment>
<dbReference type="AlphaFoldDB" id="A0A432V7Z7"/>
<dbReference type="GO" id="GO:0005829">
    <property type="term" value="C:cytosol"/>
    <property type="evidence" value="ECO:0007669"/>
    <property type="project" value="TreeGrafter"/>
</dbReference>
<keyword evidence="6" id="KW-1185">Reference proteome</keyword>
<evidence type="ECO:0000313" key="6">
    <source>
        <dbReference type="Proteomes" id="UP000281647"/>
    </source>
</evidence>
<dbReference type="PANTHER" id="PTHR43085">
    <property type="entry name" value="HEXOKINASE FAMILY MEMBER"/>
    <property type="match status" value="1"/>
</dbReference>
<proteinExistence type="inferred from homology"/>
<dbReference type="GO" id="GO:0008673">
    <property type="term" value="F:2-dehydro-3-deoxygluconokinase activity"/>
    <property type="evidence" value="ECO:0007669"/>
    <property type="project" value="TreeGrafter"/>
</dbReference>
<comment type="caution">
    <text evidence="5">The sequence shown here is derived from an EMBL/GenBank/DDBJ whole genome shotgun (WGS) entry which is preliminary data.</text>
</comment>
<evidence type="ECO:0000256" key="3">
    <source>
        <dbReference type="ARBA" id="ARBA00022777"/>
    </source>
</evidence>
<dbReference type="PANTHER" id="PTHR43085:SF15">
    <property type="entry name" value="2-DEHYDRO-3-DEOXYGLUCONOKINASE"/>
    <property type="match status" value="1"/>
</dbReference>
<organism evidence="5 6">
    <name type="scientific">Borborobacter arsenicus</name>
    <dbReference type="NCBI Taxonomy" id="1851146"/>
    <lineage>
        <taxon>Bacteria</taxon>
        <taxon>Pseudomonadati</taxon>
        <taxon>Pseudomonadota</taxon>
        <taxon>Alphaproteobacteria</taxon>
        <taxon>Hyphomicrobiales</taxon>
        <taxon>Phyllobacteriaceae</taxon>
        <taxon>Borborobacter</taxon>
    </lineage>
</organism>
<dbReference type="SUPFAM" id="SSF53613">
    <property type="entry name" value="Ribokinase-like"/>
    <property type="match status" value="1"/>
</dbReference>
<feature type="domain" description="Carbohydrate kinase PfkB" evidence="4">
    <location>
        <begin position="5"/>
        <end position="297"/>
    </location>
</feature>
<dbReference type="OrthoDB" id="9776822at2"/>
<accession>A0A432V7Z7</accession>
<dbReference type="Proteomes" id="UP000281647">
    <property type="component" value="Unassembled WGS sequence"/>
</dbReference>
<dbReference type="Pfam" id="PF00294">
    <property type="entry name" value="PfkB"/>
    <property type="match status" value="1"/>
</dbReference>
<evidence type="ECO:0000256" key="2">
    <source>
        <dbReference type="ARBA" id="ARBA00022679"/>
    </source>
</evidence>
<dbReference type="GO" id="GO:0042840">
    <property type="term" value="P:D-glucuronate catabolic process"/>
    <property type="evidence" value="ECO:0007669"/>
    <property type="project" value="TreeGrafter"/>
</dbReference>
<gene>
    <name evidence="5" type="ORF">EET67_08785</name>
</gene>
<dbReference type="InterPro" id="IPR050306">
    <property type="entry name" value="PfkB_Carbo_kinase"/>
</dbReference>
<reference evidence="5 6" key="1">
    <citation type="submission" date="2018-11" db="EMBL/GenBank/DDBJ databases">
        <title>Pseudaminobacter arsenicus sp. nov., an arsenic-resistant bacterium isolated from arsenic-rich aquifers.</title>
        <authorList>
            <person name="Mu Y."/>
        </authorList>
    </citation>
    <scope>NUCLEOTIDE SEQUENCE [LARGE SCALE GENOMIC DNA]</scope>
    <source>
        <strain evidence="5 6">CB3</strain>
    </source>
</reference>
<protein>
    <submittedName>
        <fullName evidence="5">Sugar kinase</fullName>
    </submittedName>
</protein>
<evidence type="ECO:0000259" key="4">
    <source>
        <dbReference type="Pfam" id="PF00294"/>
    </source>
</evidence>
<sequence>MTKRFLSIGEAMIEMSAASDNWRMGYAGDTMNTAWYARAFLDASWSVSYFTALGIDRYSQGLKRFIADAGIDTGSIATVADRRPGLYFIHQENGDRQFTYWRDMSAAKLLARDEAALQAALDGADEIYFSGITLAILDQSDRERFLTAIGRRRRQGARISFDPNIRPRLWSGNDEIRDWLTRAGRVCDIVLPTFGDEQALFGDEDVHTTAARYARLGAHEVVVKNGHEPALVPADGNAVEVPAIRVETVVDATGAGDSFNGAYLAARLNGAAGSEAAALAHRVAAICIGHHGALAPREALLNG</sequence>
<dbReference type="InterPro" id="IPR011611">
    <property type="entry name" value="PfkB_dom"/>
</dbReference>
<dbReference type="RefSeq" id="WP_128626573.1">
    <property type="nucleotide sequence ID" value="NZ_RKST01000007.1"/>
</dbReference>
<keyword evidence="3 5" id="KW-0418">Kinase</keyword>
<dbReference type="Gene3D" id="3.40.1190.20">
    <property type="match status" value="1"/>
</dbReference>
<evidence type="ECO:0000256" key="1">
    <source>
        <dbReference type="ARBA" id="ARBA00010688"/>
    </source>
</evidence>
<dbReference type="GO" id="GO:0006974">
    <property type="term" value="P:DNA damage response"/>
    <property type="evidence" value="ECO:0007669"/>
    <property type="project" value="TreeGrafter"/>
</dbReference>
<evidence type="ECO:0000313" key="5">
    <source>
        <dbReference type="EMBL" id="RUM98193.1"/>
    </source>
</evidence>
<name>A0A432V7Z7_9HYPH</name>
<keyword evidence="2" id="KW-0808">Transferase</keyword>
<dbReference type="CDD" id="cd01166">
    <property type="entry name" value="KdgK"/>
    <property type="match status" value="1"/>
</dbReference>
<dbReference type="EMBL" id="RKST01000007">
    <property type="protein sequence ID" value="RUM98193.1"/>
    <property type="molecule type" value="Genomic_DNA"/>
</dbReference>